<dbReference type="SUPFAM" id="SSF55136">
    <property type="entry name" value="Probable bacterial effector-binding domain"/>
    <property type="match status" value="1"/>
</dbReference>
<proteinExistence type="predicted"/>
<dbReference type="SMART" id="SM00871">
    <property type="entry name" value="AraC_E_bind"/>
    <property type="match status" value="1"/>
</dbReference>
<dbReference type="EMBL" id="OBEK01000001">
    <property type="protein sequence ID" value="SNZ04741.1"/>
    <property type="molecule type" value="Genomic_DNA"/>
</dbReference>
<dbReference type="PANTHER" id="PTHR40055:SF1">
    <property type="entry name" value="TRANSCRIPTIONAL REGULATOR YGIV-RELATED"/>
    <property type="match status" value="1"/>
</dbReference>
<dbReference type="InterPro" id="IPR029442">
    <property type="entry name" value="GyrI-like"/>
</dbReference>
<accession>A0A285NAQ1</accession>
<dbReference type="InterPro" id="IPR011256">
    <property type="entry name" value="Reg_factor_effector_dom_sf"/>
</dbReference>
<dbReference type="AlphaFoldDB" id="A0A285NAQ1"/>
<protein>
    <submittedName>
        <fullName evidence="2">DNA gyrase inhibitor GyrI</fullName>
    </submittedName>
</protein>
<evidence type="ECO:0000313" key="2">
    <source>
        <dbReference type="EMBL" id="SNZ04741.1"/>
    </source>
</evidence>
<name>A0A285NAQ1_9BACI</name>
<dbReference type="Pfam" id="PF06445">
    <property type="entry name" value="GyrI-like"/>
    <property type="match status" value="1"/>
</dbReference>
<dbReference type="InterPro" id="IPR050908">
    <property type="entry name" value="SmbC-like"/>
</dbReference>
<sequence length="152" mass="17106">MKRVKMQIEVLPNYRVAYIRRVGAYGAANYQTMEQLKKWAAEKDLLTGTSIILGISHDDPTATPPEQCRYDAAIVVADNPEKDTSVDAGVTRGGKYACFLVEHTTAAIQQAWSTIAEELLQHGLEPDNRPIAERYREELVSRHYCEICIPIK</sequence>
<keyword evidence="3" id="KW-1185">Reference proteome</keyword>
<dbReference type="Proteomes" id="UP000219356">
    <property type="component" value="Unassembled WGS sequence"/>
</dbReference>
<reference evidence="3" key="1">
    <citation type="submission" date="2017-09" db="EMBL/GenBank/DDBJ databases">
        <authorList>
            <person name="Varghese N."/>
            <person name="Submissions S."/>
        </authorList>
    </citation>
    <scope>NUCLEOTIDE SEQUENCE [LARGE SCALE GENOMIC DNA]</scope>
    <source>
        <strain evidence="3">CGMCC 1.8913</strain>
    </source>
</reference>
<evidence type="ECO:0000259" key="1">
    <source>
        <dbReference type="SMART" id="SM00871"/>
    </source>
</evidence>
<dbReference type="PANTHER" id="PTHR40055">
    <property type="entry name" value="TRANSCRIPTIONAL REGULATOR YGIV-RELATED"/>
    <property type="match status" value="1"/>
</dbReference>
<evidence type="ECO:0000313" key="3">
    <source>
        <dbReference type="Proteomes" id="UP000219356"/>
    </source>
</evidence>
<dbReference type="Gene3D" id="3.20.80.10">
    <property type="entry name" value="Regulatory factor, effector binding domain"/>
    <property type="match status" value="1"/>
</dbReference>
<organism evidence="2 3">
    <name type="scientific">Terribacillus aidingensis</name>
    <dbReference type="NCBI Taxonomy" id="586416"/>
    <lineage>
        <taxon>Bacteria</taxon>
        <taxon>Bacillati</taxon>
        <taxon>Bacillota</taxon>
        <taxon>Bacilli</taxon>
        <taxon>Bacillales</taxon>
        <taxon>Bacillaceae</taxon>
        <taxon>Terribacillus</taxon>
    </lineage>
</organism>
<dbReference type="InterPro" id="IPR010499">
    <property type="entry name" value="AraC_E-bd"/>
</dbReference>
<feature type="domain" description="AraC effector-binding" evidence="1">
    <location>
        <begin position="4"/>
        <end position="152"/>
    </location>
</feature>
<gene>
    <name evidence="2" type="ORF">SAMN05421503_0749</name>
</gene>